<dbReference type="GO" id="GO:0016491">
    <property type="term" value="F:oxidoreductase activity"/>
    <property type="evidence" value="ECO:0007669"/>
    <property type="project" value="InterPro"/>
</dbReference>
<comment type="similarity">
    <text evidence="1">Belongs to the asaB hydroxylase/desaturase family.</text>
</comment>
<dbReference type="STRING" id="37992.A0A4Z0ZG17"/>
<dbReference type="AlphaFoldDB" id="A0A4Z0ZG17"/>
<evidence type="ECO:0000256" key="2">
    <source>
        <dbReference type="SAM" id="MobiDB-lite"/>
    </source>
</evidence>
<dbReference type="Proteomes" id="UP000297716">
    <property type="component" value="Unassembled WGS sequence"/>
</dbReference>
<dbReference type="PANTHER" id="PTHR34598:SF3">
    <property type="entry name" value="OXIDOREDUCTASE AN1597"/>
    <property type="match status" value="1"/>
</dbReference>
<accession>A0A4Z0ZG17</accession>
<keyword evidence="4" id="KW-1185">Reference proteome</keyword>
<comment type="caution">
    <text evidence="3">The sequence shown here is derived from an EMBL/GenBank/DDBJ whole genome shotgun (WGS) entry which is preliminary data.</text>
</comment>
<dbReference type="EMBL" id="SKBN01000009">
    <property type="protein sequence ID" value="TGJ87782.1"/>
    <property type="molecule type" value="Genomic_DNA"/>
</dbReference>
<protein>
    <recommendedName>
        <fullName evidence="5">Methyltransferase</fullName>
    </recommendedName>
</protein>
<evidence type="ECO:0000313" key="3">
    <source>
        <dbReference type="EMBL" id="TGJ87782.1"/>
    </source>
</evidence>
<evidence type="ECO:0000256" key="1">
    <source>
        <dbReference type="ARBA" id="ARBA00023604"/>
    </source>
</evidence>
<organism evidence="3 4">
    <name type="scientific">Xylaria hypoxylon</name>
    <dbReference type="NCBI Taxonomy" id="37992"/>
    <lineage>
        <taxon>Eukaryota</taxon>
        <taxon>Fungi</taxon>
        <taxon>Dikarya</taxon>
        <taxon>Ascomycota</taxon>
        <taxon>Pezizomycotina</taxon>
        <taxon>Sordariomycetes</taxon>
        <taxon>Xylariomycetidae</taxon>
        <taxon>Xylariales</taxon>
        <taxon>Xylariaceae</taxon>
        <taxon>Xylaria</taxon>
    </lineage>
</organism>
<reference evidence="3 4" key="1">
    <citation type="submission" date="2019-03" db="EMBL/GenBank/DDBJ databases">
        <title>Draft genome sequence of Xylaria hypoxylon DSM 108379, a ubiquitous saprotrophic-parasitic fungi on hardwood.</title>
        <authorList>
            <person name="Buettner E."/>
            <person name="Leonhardt S."/>
            <person name="Gebauer A.M."/>
            <person name="Liers C."/>
            <person name="Hofrichter M."/>
            <person name="Kellner H."/>
        </authorList>
    </citation>
    <scope>NUCLEOTIDE SEQUENCE [LARGE SCALE GENOMIC DNA]</scope>
    <source>
        <strain evidence="3 4">DSM 108379</strain>
    </source>
</reference>
<proteinExistence type="inferred from homology"/>
<name>A0A4Z0ZG17_9PEZI</name>
<gene>
    <name evidence="3" type="ORF">E0Z10_g949</name>
</gene>
<evidence type="ECO:0008006" key="5">
    <source>
        <dbReference type="Google" id="ProtNLM"/>
    </source>
</evidence>
<sequence>MTQSTQQPKNTTLRRTLCFYSPSPDGSDPEFIEGTGEEPGKRNYPHRKESVLITDIRGHEKSFTLDEHSFTVLPRGFDLDIDFTKPMEIAERYLPWVNDLILQKIPRATSVTIFNYTMRKASVTKTPSRQVHKIHIDQSPKGAFGRARRHLLAEDIAAIENGKAHFRIINVWKPIFRPVEDYPLTVAEFRSLRAADLVPVRQVASDYVGETYAVKYRDGQKFWYWSDMKPDDVFLIQCFDSEEQSLENVASDGLQYAQCAHGSFRLAEVGEPCTRESIEVRCLVVVV</sequence>
<feature type="region of interest" description="Disordered" evidence="2">
    <location>
        <begin position="1"/>
        <end position="44"/>
    </location>
</feature>
<dbReference type="NCBIfam" id="NF041278">
    <property type="entry name" value="CmcJ_NvfI_EfuI"/>
    <property type="match status" value="1"/>
</dbReference>
<dbReference type="InterPro" id="IPR044053">
    <property type="entry name" value="AsaB-like"/>
</dbReference>
<feature type="compositionally biased region" description="Polar residues" evidence="2">
    <location>
        <begin position="1"/>
        <end position="14"/>
    </location>
</feature>
<evidence type="ECO:0000313" key="4">
    <source>
        <dbReference type="Proteomes" id="UP000297716"/>
    </source>
</evidence>
<dbReference type="OrthoDB" id="412788at2759"/>
<dbReference type="PANTHER" id="PTHR34598">
    <property type="entry name" value="BLL6449 PROTEIN"/>
    <property type="match status" value="1"/>
</dbReference>